<comment type="caution">
    <text evidence="1">The sequence shown here is derived from an EMBL/GenBank/DDBJ whole genome shotgun (WGS) entry which is preliminary data.</text>
</comment>
<dbReference type="OrthoDB" id="6779410at2759"/>
<proteinExistence type="predicted"/>
<dbReference type="EMBL" id="CAJQZP010000103">
    <property type="protein sequence ID" value="CAG4938721.1"/>
    <property type="molecule type" value="Genomic_DNA"/>
</dbReference>
<evidence type="ECO:0000313" key="2">
    <source>
        <dbReference type="Proteomes" id="UP000691718"/>
    </source>
</evidence>
<protein>
    <submittedName>
        <fullName evidence="1">(apollo) hypothetical protein</fullName>
    </submittedName>
</protein>
<reference evidence="1" key="1">
    <citation type="submission" date="2021-04" db="EMBL/GenBank/DDBJ databases">
        <authorList>
            <person name="Tunstrom K."/>
        </authorList>
    </citation>
    <scope>NUCLEOTIDE SEQUENCE</scope>
</reference>
<organism evidence="1 2">
    <name type="scientific">Parnassius apollo</name>
    <name type="common">Apollo butterfly</name>
    <name type="synonym">Papilio apollo</name>
    <dbReference type="NCBI Taxonomy" id="110799"/>
    <lineage>
        <taxon>Eukaryota</taxon>
        <taxon>Metazoa</taxon>
        <taxon>Ecdysozoa</taxon>
        <taxon>Arthropoda</taxon>
        <taxon>Hexapoda</taxon>
        <taxon>Insecta</taxon>
        <taxon>Pterygota</taxon>
        <taxon>Neoptera</taxon>
        <taxon>Endopterygota</taxon>
        <taxon>Lepidoptera</taxon>
        <taxon>Glossata</taxon>
        <taxon>Ditrysia</taxon>
        <taxon>Papilionoidea</taxon>
        <taxon>Papilionidae</taxon>
        <taxon>Parnassiinae</taxon>
        <taxon>Parnassini</taxon>
        <taxon>Parnassius</taxon>
        <taxon>Parnassius</taxon>
    </lineage>
</organism>
<sequence>MATIFNKKVKSAVTILLSKGYELSAVSLLKSSQNHPSHLRRLPLVNEIKQQKKKDVEKILTKQFGDQWSQNPELEWYKTIISNETATTSHHTCAENNVDDDDVDSDVEECDCCEPDLQEIV</sequence>
<name>A0A8S3W3T8_PARAO</name>
<accession>A0A8S3W3T8</accession>
<keyword evidence="2" id="KW-1185">Reference proteome</keyword>
<dbReference type="Proteomes" id="UP000691718">
    <property type="component" value="Unassembled WGS sequence"/>
</dbReference>
<dbReference type="AlphaFoldDB" id="A0A8S3W3T8"/>
<gene>
    <name evidence="1" type="ORF">PAPOLLO_LOCUS1680</name>
</gene>
<evidence type="ECO:0000313" key="1">
    <source>
        <dbReference type="EMBL" id="CAG4938721.1"/>
    </source>
</evidence>